<evidence type="ECO:0000256" key="1">
    <source>
        <dbReference type="SAM" id="Phobius"/>
    </source>
</evidence>
<keyword evidence="1" id="KW-0812">Transmembrane</keyword>
<protein>
    <submittedName>
        <fullName evidence="2">Uncharacterized protein</fullName>
    </submittedName>
</protein>
<dbReference type="Proteomes" id="UP000198280">
    <property type="component" value="Unassembled WGS sequence"/>
</dbReference>
<feature type="transmembrane region" description="Helical" evidence="1">
    <location>
        <begin position="21"/>
        <end position="42"/>
    </location>
</feature>
<dbReference type="EMBL" id="FZOF01000018">
    <property type="protein sequence ID" value="SNT24583.1"/>
    <property type="molecule type" value="Genomic_DNA"/>
</dbReference>
<feature type="transmembrane region" description="Helical" evidence="1">
    <location>
        <begin position="150"/>
        <end position="172"/>
    </location>
</feature>
<dbReference type="AlphaFoldDB" id="A0A239L428"/>
<reference evidence="2 3" key="1">
    <citation type="submission" date="2017-06" db="EMBL/GenBank/DDBJ databases">
        <authorList>
            <person name="Kim H.J."/>
            <person name="Triplett B.A."/>
        </authorList>
    </citation>
    <scope>NUCLEOTIDE SEQUENCE [LARGE SCALE GENOMIC DNA]</scope>
    <source>
        <strain evidence="2 3">CGMCC 4.1858</strain>
    </source>
</reference>
<dbReference type="InterPro" id="IPR039708">
    <property type="entry name" value="MT1774/Rv1733c-like"/>
</dbReference>
<organism evidence="2 3">
    <name type="scientific">Actinacidiphila glaucinigra</name>
    <dbReference type="NCBI Taxonomy" id="235986"/>
    <lineage>
        <taxon>Bacteria</taxon>
        <taxon>Bacillati</taxon>
        <taxon>Actinomycetota</taxon>
        <taxon>Actinomycetes</taxon>
        <taxon>Kitasatosporales</taxon>
        <taxon>Streptomycetaceae</taxon>
        <taxon>Actinacidiphila</taxon>
    </lineage>
</organism>
<keyword evidence="1" id="KW-1133">Transmembrane helix</keyword>
<gene>
    <name evidence="2" type="ORF">SAMN05216252_11836</name>
</gene>
<dbReference type="RefSeq" id="WP_089226742.1">
    <property type="nucleotide sequence ID" value="NZ_FZOF01000018.1"/>
</dbReference>
<evidence type="ECO:0000313" key="3">
    <source>
        <dbReference type="Proteomes" id="UP000198280"/>
    </source>
</evidence>
<dbReference type="OrthoDB" id="4325432at2"/>
<dbReference type="PANTHER" id="PTHR42305">
    <property type="entry name" value="MEMBRANE PROTEIN RV1733C-RELATED"/>
    <property type="match status" value="1"/>
</dbReference>
<sequence>MTATHVRWWRWRKNSLRRRSDVFEACAGVAAGCAIVLGAPAAGLTAGLAVDHSLQHTVRVQHANRTQVAAVVLKAGPREAADPDPESGRVREERRDAVVRWTAPDGHVHTAQVRVGAAHDKGDHVAMWTDKSGAVPAPAPLDSRSATTHAMLAGIGTFLAASVLGLMGRQLLMWQLMRRRLAEWEREWAAAGQSWGRAGAGG</sequence>
<evidence type="ECO:0000313" key="2">
    <source>
        <dbReference type="EMBL" id="SNT24583.1"/>
    </source>
</evidence>
<accession>A0A239L428</accession>
<keyword evidence="3" id="KW-1185">Reference proteome</keyword>
<name>A0A239L428_9ACTN</name>
<proteinExistence type="predicted"/>
<dbReference type="PANTHER" id="PTHR42305:SF1">
    <property type="entry name" value="MEMBRANE PROTEIN RV1733C-RELATED"/>
    <property type="match status" value="1"/>
</dbReference>
<keyword evidence="1" id="KW-0472">Membrane</keyword>